<accession>A0A2M8F3G0</accession>
<feature type="transmembrane region" description="Helical" evidence="1">
    <location>
        <begin position="41"/>
        <end position="58"/>
    </location>
</feature>
<reference evidence="3" key="1">
    <citation type="submission" date="2017-09" db="EMBL/GenBank/DDBJ databases">
        <title>Depth-based differentiation of microbial function through sediment-hosted aquifers and enrichment of novel symbionts in the deep terrestrial subsurface.</title>
        <authorList>
            <person name="Probst A.J."/>
            <person name="Ladd B."/>
            <person name="Jarett J.K."/>
            <person name="Geller-Mcgrath D.E."/>
            <person name="Sieber C.M.K."/>
            <person name="Emerson J.B."/>
            <person name="Anantharaman K."/>
            <person name="Thomas B.C."/>
            <person name="Malmstrom R."/>
            <person name="Stieglmeier M."/>
            <person name="Klingl A."/>
            <person name="Woyke T."/>
            <person name="Ryan C.M."/>
            <person name="Banfield J.F."/>
        </authorList>
    </citation>
    <scope>NUCLEOTIDE SEQUENCE [LARGE SCALE GENOMIC DNA]</scope>
</reference>
<evidence type="ECO:0000313" key="2">
    <source>
        <dbReference type="EMBL" id="PJC33843.1"/>
    </source>
</evidence>
<keyword evidence="1" id="KW-0472">Membrane</keyword>
<protein>
    <submittedName>
        <fullName evidence="2">Uncharacterized protein</fullName>
    </submittedName>
</protein>
<proteinExistence type="predicted"/>
<keyword evidence="1" id="KW-1133">Transmembrane helix</keyword>
<name>A0A2M8F3G0_9BACT</name>
<organism evidence="2 3">
    <name type="scientific">Candidatus Roizmanbacteria bacterium CG_4_9_14_0_2_um_filter_39_13</name>
    <dbReference type="NCBI Taxonomy" id="1974839"/>
    <lineage>
        <taxon>Bacteria</taxon>
        <taxon>Candidatus Roizmaniibacteriota</taxon>
    </lineage>
</organism>
<gene>
    <name evidence="2" type="ORF">CO051_00885</name>
</gene>
<sequence length="64" mass="7242">MRRLGICHPALDAGSSLDSRFHGSDRYPDALRRGVSFWEKVLAIGTFVAAFILLALFIKRKKHK</sequence>
<evidence type="ECO:0000313" key="3">
    <source>
        <dbReference type="Proteomes" id="UP000231383"/>
    </source>
</evidence>
<dbReference type="EMBL" id="PFSC01000024">
    <property type="protein sequence ID" value="PJC33843.1"/>
    <property type="molecule type" value="Genomic_DNA"/>
</dbReference>
<dbReference type="AlphaFoldDB" id="A0A2M8F3G0"/>
<dbReference type="Proteomes" id="UP000231383">
    <property type="component" value="Unassembled WGS sequence"/>
</dbReference>
<evidence type="ECO:0000256" key="1">
    <source>
        <dbReference type="SAM" id="Phobius"/>
    </source>
</evidence>
<keyword evidence="1" id="KW-0812">Transmembrane</keyword>
<comment type="caution">
    <text evidence="2">The sequence shown here is derived from an EMBL/GenBank/DDBJ whole genome shotgun (WGS) entry which is preliminary data.</text>
</comment>